<dbReference type="GO" id="GO:0051287">
    <property type="term" value="F:NAD binding"/>
    <property type="evidence" value="ECO:0007669"/>
    <property type="project" value="InterPro"/>
</dbReference>
<dbReference type="InterPro" id="IPR014026">
    <property type="entry name" value="UDP-Glc/GDP-Man_DH_dimer"/>
</dbReference>
<reference evidence="12" key="2">
    <citation type="submission" date="2020-09" db="EMBL/GenBank/DDBJ databases">
        <authorList>
            <person name="Sun Q."/>
            <person name="Ohkuma M."/>
        </authorList>
    </citation>
    <scope>NUCLEOTIDE SEQUENCE</scope>
    <source>
        <strain evidence="12">JCM 3313</strain>
    </source>
</reference>
<dbReference type="SUPFAM" id="SSF51735">
    <property type="entry name" value="NAD(P)-binding Rossmann-fold domains"/>
    <property type="match status" value="1"/>
</dbReference>
<name>A0A918AS40_9PSEU</name>
<dbReference type="EC" id="1.1.1.22" evidence="3 7"/>
<evidence type="ECO:0000256" key="4">
    <source>
        <dbReference type="ARBA" id="ARBA00023002"/>
    </source>
</evidence>
<feature type="binding site" evidence="10">
    <location>
        <position position="269"/>
    </location>
    <ligand>
        <name>NAD(+)</name>
        <dbReference type="ChEBI" id="CHEBI:57540"/>
    </ligand>
</feature>
<dbReference type="GO" id="GO:0000271">
    <property type="term" value="P:polysaccharide biosynthetic process"/>
    <property type="evidence" value="ECO:0007669"/>
    <property type="project" value="InterPro"/>
</dbReference>
<feature type="binding site" evidence="10">
    <location>
        <position position="97"/>
    </location>
    <ligand>
        <name>NAD(+)</name>
        <dbReference type="ChEBI" id="CHEBI:57540"/>
    </ligand>
</feature>
<dbReference type="Pfam" id="PF03721">
    <property type="entry name" value="UDPG_MGDP_dh_N"/>
    <property type="match status" value="1"/>
</dbReference>
<dbReference type="SMART" id="SM00984">
    <property type="entry name" value="UDPG_MGDP_dh_C"/>
    <property type="match status" value="1"/>
</dbReference>
<comment type="caution">
    <text evidence="12">The sequence shown here is derived from an EMBL/GenBank/DDBJ whole genome shotgun (WGS) entry which is preliminary data.</text>
</comment>
<dbReference type="GO" id="GO:0003979">
    <property type="term" value="F:UDP-glucose 6-dehydrogenase activity"/>
    <property type="evidence" value="ECO:0007669"/>
    <property type="project" value="UniProtKB-EC"/>
</dbReference>
<feature type="binding site" evidence="9">
    <location>
        <position position="263"/>
    </location>
    <ligand>
        <name>substrate</name>
    </ligand>
</feature>
<feature type="binding site" evidence="10">
    <location>
        <position position="132"/>
    </location>
    <ligand>
        <name>NAD(+)</name>
        <dbReference type="ChEBI" id="CHEBI:57540"/>
    </ligand>
</feature>
<comment type="catalytic activity">
    <reaction evidence="6 7">
        <text>UDP-alpha-D-glucose + 2 NAD(+) + H2O = UDP-alpha-D-glucuronate + 2 NADH + 3 H(+)</text>
        <dbReference type="Rhea" id="RHEA:23596"/>
        <dbReference type="ChEBI" id="CHEBI:15377"/>
        <dbReference type="ChEBI" id="CHEBI:15378"/>
        <dbReference type="ChEBI" id="CHEBI:57540"/>
        <dbReference type="ChEBI" id="CHEBI:57945"/>
        <dbReference type="ChEBI" id="CHEBI:58052"/>
        <dbReference type="ChEBI" id="CHEBI:58885"/>
        <dbReference type="EC" id="1.1.1.22"/>
    </reaction>
</comment>
<dbReference type="InterPro" id="IPR028357">
    <property type="entry name" value="UDPglc_DH_bac"/>
</dbReference>
<keyword evidence="13" id="KW-1185">Reference proteome</keyword>
<evidence type="ECO:0000313" key="13">
    <source>
        <dbReference type="Proteomes" id="UP000639606"/>
    </source>
</evidence>
<accession>A0A918AS40</accession>
<feature type="binding site" evidence="10">
    <location>
        <position position="38"/>
    </location>
    <ligand>
        <name>NAD(+)</name>
        <dbReference type="ChEBI" id="CHEBI:57540"/>
    </ligand>
</feature>
<dbReference type="SUPFAM" id="SSF52413">
    <property type="entry name" value="UDP-glucose/GDP-mannose dehydrogenase C-terminal domain"/>
    <property type="match status" value="1"/>
</dbReference>
<feature type="binding site" evidence="10">
    <location>
        <position position="43"/>
    </location>
    <ligand>
        <name>NAD(+)</name>
        <dbReference type="ChEBI" id="CHEBI:57540"/>
    </ligand>
</feature>
<feature type="domain" description="UDP-glucose/GDP-mannose dehydrogenase C-terminal" evidence="11">
    <location>
        <begin position="320"/>
        <end position="421"/>
    </location>
</feature>
<evidence type="ECO:0000313" key="12">
    <source>
        <dbReference type="EMBL" id="GGP76055.1"/>
    </source>
</evidence>
<dbReference type="Pfam" id="PF00984">
    <property type="entry name" value="UDPG_MGDP_dh"/>
    <property type="match status" value="1"/>
</dbReference>
<dbReference type="Gene3D" id="1.20.5.100">
    <property type="entry name" value="Cytochrome c1, transmembrane anchor, C-terminal"/>
    <property type="match status" value="1"/>
</dbReference>
<feature type="active site" description="Nucleophile" evidence="8">
    <location>
        <position position="266"/>
    </location>
</feature>
<feature type="binding site" evidence="10">
    <location>
        <position position="334"/>
    </location>
    <ligand>
        <name>NAD(+)</name>
        <dbReference type="ChEBI" id="CHEBI:57540"/>
    </ligand>
</feature>
<evidence type="ECO:0000256" key="9">
    <source>
        <dbReference type="PIRSR" id="PIRSR500134-2"/>
    </source>
</evidence>
<dbReference type="Pfam" id="PF03720">
    <property type="entry name" value="UDPG_MGDP_dh_C"/>
    <property type="match status" value="1"/>
</dbReference>
<comment type="similarity">
    <text evidence="2 7">Belongs to the UDP-glucose/GDP-mannose dehydrogenase family.</text>
</comment>
<dbReference type="InterPro" id="IPR036291">
    <property type="entry name" value="NAD(P)-bd_dom_sf"/>
</dbReference>
<dbReference type="Proteomes" id="UP000639606">
    <property type="component" value="Unassembled WGS sequence"/>
</dbReference>
<feature type="binding site" evidence="9">
    <location>
        <begin position="158"/>
        <end position="161"/>
    </location>
    <ligand>
        <name>substrate</name>
    </ligand>
</feature>
<dbReference type="InterPro" id="IPR014027">
    <property type="entry name" value="UDP-Glc/GDP-Man_DH_C"/>
</dbReference>
<comment type="pathway">
    <text evidence="1">Nucleotide-sugar biosynthesis; UDP-alpha-D-glucuronate biosynthesis; UDP-alpha-D-glucuronate from UDP-alpha-D-glucose: step 1/1.</text>
</comment>
<keyword evidence="4 7" id="KW-0560">Oxidoreductase</keyword>
<dbReference type="PIRSF" id="PIRSF500134">
    <property type="entry name" value="UDPglc_DH_bac"/>
    <property type="match status" value="1"/>
</dbReference>
<sequence>MSQPNSHPRAVAVVGAGYVGLTTAACLAAEGHQVTCVDVDAAKVDRLRSGQVGILEPGLPDLVATGLRTGRLRFTTDLAAAVTGQVPAEVVFICVPTPMGDGGAANMSVVDGVAADLERLLPRGAVLVLKSTVPVGTAARVRGLIARPDVAVVSNPEFLREGSAIAGFREPDRVVIGADDPAAAEVVAGLYRTTDAPVVLTDNASAEMIKYAANGFLATKLSYVNMLAELCESVGADIVSVTAGLGYDARIGRSHLEPGPGWGGPCLPKDTWALLTFGREQGVALPLIEGALEINTRQHQRVADKVRASLGGSVRGARIGVFGLTFKAGTADLRDSPALAVAEILRDEGAELSLYDPTVRPGAPGLAEDWNVVDDPGLAVKGAAAVVLLTEWPEFRELDWALLAHLMAGDIVIDARNLLDENQLRGHGLTVTGVGRRNR</sequence>
<dbReference type="AlphaFoldDB" id="A0A918AS40"/>
<dbReference type="InterPro" id="IPR017476">
    <property type="entry name" value="UDP-Glc/GDP-Man"/>
</dbReference>
<evidence type="ECO:0000259" key="11">
    <source>
        <dbReference type="SMART" id="SM00984"/>
    </source>
</evidence>
<dbReference type="SUPFAM" id="SSF48179">
    <property type="entry name" value="6-phosphogluconate dehydrogenase C-terminal domain-like"/>
    <property type="match status" value="1"/>
</dbReference>
<gene>
    <name evidence="12" type="primary">ugd</name>
    <name evidence="12" type="ORF">GCM10010185_57110</name>
</gene>
<dbReference type="PIRSF" id="PIRSF000124">
    <property type="entry name" value="UDPglc_GDPman_dh"/>
    <property type="match status" value="1"/>
</dbReference>
<dbReference type="InterPro" id="IPR001732">
    <property type="entry name" value="UDP-Glc/GDP-Man_DH_N"/>
</dbReference>
<dbReference type="Gene3D" id="3.40.50.720">
    <property type="entry name" value="NAD(P)-binding Rossmann-like Domain"/>
    <property type="match status" value="2"/>
</dbReference>
<evidence type="ECO:0000256" key="2">
    <source>
        <dbReference type="ARBA" id="ARBA00006601"/>
    </source>
</evidence>
<dbReference type="RefSeq" id="WP_189226420.1">
    <property type="nucleotide sequence ID" value="NZ_BMRG01000016.1"/>
</dbReference>
<evidence type="ECO:0000256" key="6">
    <source>
        <dbReference type="ARBA" id="ARBA00047473"/>
    </source>
</evidence>
<dbReference type="EMBL" id="BMRG01000016">
    <property type="protein sequence ID" value="GGP76055.1"/>
    <property type="molecule type" value="Genomic_DNA"/>
</dbReference>
<dbReference type="PANTHER" id="PTHR43750">
    <property type="entry name" value="UDP-GLUCOSE 6-DEHYDROGENASE TUAD"/>
    <property type="match status" value="1"/>
</dbReference>
<keyword evidence="5 7" id="KW-0520">NAD</keyword>
<protein>
    <recommendedName>
        <fullName evidence="3 7">UDP-glucose 6-dehydrogenase</fullName>
        <ecNumber evidence="3 7">1.1.1.22</ecNumber>
    </recommendedName>
</protein>
<proteinExistence type="inferred from homology"/>
<feature type="binding site" evidence="9">
    <location>
        <position position="327"/>
    </location>
    <ligand>
        <name>substrate</name>
    </ligand>
</feature>
<dbReference type="PANTHER" id="PTHR43750:SF3">
    <property type="entry name" value="UDP-GLUCOSE 6-DEHYDROGENASE TUAD"/>
    <property type="match status" value="1"/>
</dbReference>
<dbReference type="InterPro" id="IPR008927">
    <property type="entry name" value="6-PGluconate_DH-like_C_sf"/>
</dbReference>
<evidence type="ECO:0000256" key="8">
    <source>
        <dbReference type="PIRSR" id="PIRSR500134-1"/>
    </source>
</evidence>
<dbReference type="InterPro" id="IPR036220">
    <property type="entry name" value="UDP-Glc/GDP-Man_DH_C_sf"/>
</dbReference>
<feature type="binding site" evidence="10">
    <location>
        <position position="161"/>
    </location>
    <ligand>
        <name>NAD(+)</name>
        <dbReference type="ChEBI" id="CHEBI:57540"/>
    </ligand>
</feature>
<feature type="binding site" evidence="9">
    <location>
        <position position="210"/>
    </location>
    <ligand>
        <name>substrate</name>
    </ligand>
</feature>
<dbReference type="NCBIfam" id="TIGR03026">
    <property type="entry name" value="NDP-sugDHase"/>
    <property type="match status" value="1"/>
</dbReference>
<evidence type="ECO:0000256" key="5">
    <source>
        <dbReference type="ARBA" id="ARBA00023027"/>
    </source>
</evidence>
<evidence type="ECO:0000256" key="1">
    <source>
        <dbReference type="ARBA" id="ARBA00004701"/>
    </source>
</evidence>
<evidence type="ECO:0000256" key="10">
    <source>
        <dbReference type="PIRSR" id="PIRSR500134-3"/>
    </source>
</evidence>
<reference evidence="12" key="1">
    <citation type="journal article" date="2014" name="Int. J. Syst. Evol. Microbiol.">
        <title>Complete genome sequence of Corynebacterium casei LMG S-19264T (=DSM 44701T), isolated from a smear-ripened cheese.</title>
        <authorList>
            <consortium name="US DOE Joint Genome Institute (JGI-PGF)"/>
            <person name="Walter F."/>
            <person name="Albersmeier A."/>
            <person name="Kalinowski J."/>
            <person name="Ruckert C."/>
        </authorList>
    </citation>
    <scope>NUCLEOTIDE SEQUENCE</scope>
    <source>
        <strain evidence="12">JCM 3313</strain>
    </source>
</reference>
<evidence type="ECO:0000256" key="3">
    <source>
        <dbReference type="ARBA" id="ARBA00012954"/>
    </source>
</evidence>
<evidence type="ECO:0000256" key="7">
    <source>
        <dbReference type="PIRNR" id="PIRNR000124"/>
    </source>
</evidence>
<organism evidence="12 13">
    <name type="scientific">Saccharothrix coeruleofusca</name>
    <dbReference type="NCBI Taxonomy" id="33919"/>
    <lineage>
        <taxon>Bacteria</taxon>
        <taxon>Bacillati</taxon>
        <taxon>Actinomycetota</taxon>
        <taxon>Actinomycetes</taxon>
        <taxon>Pseudonocardiales</taxon>
        <taxon>Pseudonocardiaceae</taxon>
        <taxon>Saccharothrix</taxon>
    </lineage>
</organism>